<keyword evidence="2" id="KW-0732">Signal</keyword>
<keyword evidence="1" id="KW-1133">Transmembrane helix</keyword>
<dbReference type="Proteomes" id="UP000625711">
    <property type="component" value="Unassembled WGS sequence"/>
</dbReference>
<keyword evidence="4" id="KW-1185">Reference proteome</keyword>
<protein>
    <submittedName>
        <fullName evidence="3">Uncharacterized protein</fullName>
    </submittedName>
</protein>
<proteinExistence type="predicted"/>
<organism evidence="3 4">
    <name type="scientific">Rhynchophorus ferrugineus</name>
    <name type="common">Red palm weevil</name>
    <name type="synonym">Curculio ferrugineus</name>
    <dbReference type="NCBI Taxonomy" id="354439"/>
    <lineage>
        <taxon>Eukaryota</taxon>
        <taxon>Metazoa</taxon>
        <taxon>Ecdysozoa</taxon>
        <taxon>Arthropoda</taxon>
        <taxon>Hexapoda</taxon>
        <taxon>Insecta</taxon>
        <taxon>Pterygota</taxon>
        <taxon>Neoptera</taxon>
        <taxon>Endopterygota</taxon>
        <taxon>Coleoptera</taxon>
        <taxon>Polyphaga</taxon>
        <taxon>Cucujiformia</taxon>
        <taxon>Curculionidae</taxon>
        <taxon>Dryophthorinae</taxon>
        <taxon>Rhynchophorus</taxon>
    </lineage>
</organism>
<dbReference type="AlphaFoldDB" id="A0A834IZ46"/>
<keyword evidence="1" id="KW-0472">Membrane</keyword>
<gene>
    <name evidence="3" type="ORF">GWI33_003182</name>
</gene>
<dbReference type="OrthoDB" id="7737307at2759"/>
<evidence type="ECO:0000313" key="4">
    <source>
        <dbReference type="Proteomes" id="UP000625711"/>
    </source>
</evidence>
<name>A0A834IZ46_RHYFE</name>
<comment type="caution">
    <text evidence="3">The sequence shown here is derived from an EMBL/GenBank/DDBJ whole genome shotgun (WGS) entry which is preliminary data.</text>
</comment>
<reference evidence="3" key="1">
    <citation type="submission" date="2020-08" db="EMBL/GenBank/DDBJ databases">
        <title>Genome sequencing and assembly of the red palm weevil Rhynchophorus ferrugineus.</title>
        <authorList>
            <person name="Dias G.B."/>
            <person name="Bergman C.M."/>
            <person name="Manee M."/>
        </authorList>
    </citation>
    <scope>NUCLEOTIDE SEQUENCE</scope>
    <source>
        <strain evidence="3">AA-2017</strain>
        <tissue evidence="3">Whole larva</tissue>
    </source>
</reference>
<feature type="signal peptide" evidence="2">
    <location>
        <begin position="1"/>
        <end position="22"/>
    </location>
</feature>
<keyword evidence="1" id="KW-0812">Transmembrane</keyword>
<feature type="chain" id="PRO_5032582098" evidence="2">
    <location>
        <begin position="23"/>
        <end position="249"/>
    </location>
</feature>
<sequence>MSNTISVKTLLVLCLILGVCYADGHNNHHVYYKKKHRHHGLYHLKYLSYLAFLAIKLKIVFFLGTVFAISAVAAKVFGVIKLMEYYKHKTHHEEKIVYVNPHEHYDSGSFGGYGGYSGYSAPVEFSSKDYSPDFSIDHPPSGAYGEHDRYTTIKSDNGRQLGGFSDHLKAIVRKLRSLNITEMALKEMGIKEEACKKKFICEAEYNCKNNPVLETGFHLLRDDSYQRYKPNATIESFEGCGKLYQDCTE</sequence>
<evidence type="ECO:0000256" key="1">
    <source>
        <dbReference type="SAM" id="Phobius"/>
    </source>
</evidence>
<evidence type="ECO:0000256" key="2">
    <source>
        <dbReference type="SAM" id="SignalP"/>
    </source>
</evidence>
<dbReference type="EMBL" id="JAACXV010000018">
    <property type="protein sequence ID" value="KAF7286915.1"/>
    <property type="molecule type" value="Genomic_DNA"/>
</dbReference>
<feature type="transmembrane region" description="Helical" evidence="1">
    <location>
        <begin position="46"/>
        <end position="74"/>
    </location>
</feature>
<evidence type="ECO:0000313" key="3">
    <source>
        <dbReference type="EMBL" id="KAF7286915.1"/>
    </source>
</evidence>
<accession>A0A834IZ46</accession>